<dbReference type="Proteomes" id="UP001058353">
    <property type="component" value="Chromosome"/>
</dbReference>
<name>A0AAN1Y640_9ENTR</name>
<evidence type="ECO:0000313" key="1">
    <source>
        <dbReference type="EMBL" id="BDO13455.1"/>
    </source>
</evidence>
<reference evidence="1" key="1">
    <citation type="submission" date="2022-07" db="EMBL/GenBank/DDBJ databases">
        <title>Complete genome sequence of carbapenem-resistant Klebsiella spp. in Japan.</title>
        <authorList>
            <person name="Maehana S."/>
            <person name="Suzuki M."/>
            <person name="Kitasato H."/>
        </authorList>
    </citation>
    <scope>NUCLEOTIDE SEQUENCE</scope>
    <source>
        <strain evidence="1">KAM644</strain>
    </source>
</reference>
<protein>
    <submittedName>
        <fullName evidence="1">Uncharacterized protein</fullName>
    </submittedName>
</protein>
<dbReference type="AlphaFoldDB" id="A0AAN1Y640"/>
<proteinExistence type="predicted"/>
<sequence>MAKILPALERNIIKYRSMQILIFSFYIEDFKITIESTLENKLIYTHFKDYQHEKLPSHMGEAMDMLERNGLISKEDRGEYKKLVKYRNQTSHEIELMFFDLTQDDAADIYKAYKAIKYDYECIDRIKRLRSRVLSSLSKNLLLCVSMRESMFGDVEKTFTHEMKKLEARIEKGISQRTAKLTGSGYES</sequence>
<evidence type="ECO:0000313" key="2">
    <source>
        <dbReference type="Proteomes" id="UP001058353"/>
    </source>
</evidence>
<dbReference type="EMBL" id="AP026407">
    <property type="protein sequence ID" value="BDO13455.1"/>
    <property type="molecule type" value="Genomic_DNA"/>
</dbReference>
<dbReference type="RefSeq" id="WP_261902446.1">
    <property type="nucleotide sequence ID" value="NZ_AP026407.1"/>
</dbReference>
<organism evidence="1 2">
    <name type="scientific">Klebsiella quasipneumoniae subsp. quasipneumoniae</name>
    <dbReference type="NCBI Taxonomy" id="1667327"/>
    <lineage>
        <taxon>Bacteria</taxon>
        <taxon>Pseudomonadati</taxon>
        <taxon>Pseudomonadota</taxon>
        <taxon>Gammaproteobacteria</taxon>
        <taxon>Enterobacterales</taxon>
        <taxon>Enterobacteriaceae</taxon>
        <taxon>Klebsiella/Raoultella group</taxon>
        <taxon>Klebsiella</taxon>
        <taxon>Klebsiella pneumoniae complex</taxon>
    </lineage>
</organism>
<accession>A0AAN1Y640</accession>
<gene>
    <name evidence="1" type="ORF">KAM644c_25210</name>
</gene>